<name>A0A939DAG7_CLOAM</name>
<dbReference type="RefSeq" id="WP_206583236.1">
    <property type="nucleotide sequence ID" value="NZ_JAFJZZ010000009.1"/>
</dbReference>
<sequence>MVEIKTIRGELTSETAKNILEKYDSNIKIIAVDEIYYPYTLRRYHLKLASSFGRLSKLNRYVDCSIDMVYGRPALAQGSPFFENIYTEEENMLRCNLSDDALNKIGHDFVFNYYLNKSKILRTPQITKKSEEAFYKKFYVVHCADETENKYQILLDALDGSLALL</sequence>
<gene>
    <name evidence="1" type="ORF">JYB65_13590</name>
</gene>
<dbReference type="AlphaFoldDB" id="A0A939DAG7"/>
<reference evidence="1" key="1">
    <citation type="submission" date="2021-02" db="EMBL/GenBank/DDBJ databases">
        <title>Abyssanaerobacter marinus gen.nov., sp., nov, anaerobic bacterium isolated from the Onnuri vent field of Indian Ocean and suggestion of Mogibacteriaceae fam. nov., and proposal of reclassification of ambiguous this family's genus member.</title>
        <authorList>
            <person name="Kim Y.J."/>
            <person name="Yang J.-A."/>
        </authorList>
    </citation>
    <scope>NUCLEOTIDE SEQUENCE</scope>
    <source>
        <strain evidence="1">DSM 2634</strain>
    </source>
</reference>
<organism evidence="1 2">
    <name type="scientific">Clostridium aminobutyricum</name>
    <dbReference type="NCBI Taxonomy" id="33953"/>
    <lineage>
        <taxon>Bacteria</taxon>
        <taxon>Bacillati</taxon>
        <taxon>Bacillota</taxon>
        <taxon>Clostridia</taxon>
        <taxon>Eubacteriales</taxon>
        <taxon>Clostridiaceae</taxon>
        <taxon>Clostridium</taxon>
    </lineage>
</organism>
<evidence type="ECO:0000313" key="1">
    <source>
        <dbReference type="EMBL" id="MBN7774394.1"/>
    </source>
</evidence>
<protein>
    <submittedName>
        <fullName evidence="1">Uncharacterized protein</fullName>
    </submittedName>
</protein>
<keyword evidence="2" id="KW-1185">Reference proteome</keyword>
<accession>A0A939DAG7</accession>
<comment type="caution">
    <text evidence="1">The sequence shown here is derived from an EMBL/GenBank/DDBJ whole genome shotgun (WGS) entry which is preliminary data.</text>
</comment>
<dbReference type="Proteomes" id="UP000664545">
    <property type="component" value="Unassembled WGS sequence"/>
</dbReference>
<evidence type="ECO:0000313" key="2">
    <source>
        <dbReference type="Proteomes" id="UP000664545"/>
    </source>
</evidence>
<proteinExistence type="predicted"/>
<dbReference type="EMBL" id="JAFJZZ010000009">
    <property type="protein sequence ID" value="MBN7774394.1"/>
    <property type="molecule type" value="Genomic_DNA"/>
</dbReference>